<proteinExistence type="predicted"/>
<comment type="caution">
    <text evidence="2">The sequence shown here is derived from an EMBL/GenBank/DDBJ whole genome shotgun (WGS) entry which is preliminary data.</text>
</comment>
<evidence type="ECO:0000313" key="2">
    <source>
        <dbReference type="EMBL" id="MCQ1539588.1"/>
    </source>
</evidence>
<name>A0ABD4TNL6_9EURY</name>
<accession>A0ABD4TNL6</accession>
<protein>
    <recommendedName>
        <fullName evidence="1">Coenzyme F420:L-glutamate ligase-like domain-containing protein</fullName>
    </recommendedName>
</protein>
<dbReference type="Pfam" id="PF01996">
    <property type="entry name" value="F420_ligase"/>
    <property type="match status" value="1"/>
</dbReference>
<dbReference type="AlphaFoldDB" id="A0ABD4TNL6"/>
<gene>
    <name evidence="2" type="ORF">FTO68_11450</name>
</gene>
<sequence>MFQLPSYVGPCAFGIKMGMVVPGSDLHKMLLDEAVRLNEDGMLANGDVLSITESVVARAQNNMITTEETAKEIRKTLNLKPDSRVAVVFPIASRNRFSLILESIAKAVPEGEVIVWFSYPDDEVGNQILPPEVAEELDLRHGGLFTPDDIDGNYTHPLTGVNYLTLYKEIIKSEGATPKIVLCNDPKRVAEFNPDGVIIANIHPREKTKKVLKTIIGNCCTLQEICSSGTCPPTSEWGLLGSNMSSSCRLKLAPFEAEEFVCFLQQEIFTMTGKNVEILVFGDGAYKDPTSGIYELADPKAAFGATKGIKEVLREGVKMKYLIDKYHEEGRSEIEIIEMIENESRKARGISCIECEGTTPRRMEDVLASLSDLVTGSADAGTPLVLIKGIYRPPN</sequence>
<dbReference type="SUPFAM" id="SSF144010">
    <property type="entry name" value="CofE-like"/>
    <property type="match status" value="1"/>
</dbReference>
<feature type="domain" description="Coenzyme F420:L-glutamate ligase-like" evidence="1">
    <location>
        <begin position="14"/>
        <end position="389"/>
    </location>
</feature>
<dbReference type="Proteomes" id="UP001524383">
    <property type="component" value="Unassembled WGS sequence"/>
</dbReference>
<dbReference type="Gene3D" id="3.30.1330.100">
    <property type="entry name" value="CofE-like"/>
    <property type="match status" value="1"/>
</dbReference>
<dbReference type="RefSeq" id="WP_255333561.1">
    <property type="nucleotide sequence ID" value="NZ_VOTZ01000044.1"/>
</dbReference>
<keyword evidence="3" id="KW-1185">Reference proteome</keyword>
<dbReference type="EMBL" id="VOTZ01000044">
    <property type="protein sequence ID" value="MCQ1539588.1"/>
    <property type="molecule type" value="Genomic_DNA"/>
</dbReference>
<dbReference type="InterPro" id="IPR002847">
    <property type="entry name" value="F420-0_gamma-glut_ligase-dom"/>
</dbReference>
<evidence type="ECO:0000259" key="1">
    <source>
        <dbReference type="Pfam" id="PF01996"/>
    </source>
</evidence>
<organism evidence="2 3">
    <name type="scientific">Methanocalculus taiwanensis</name>
    <dbReference type="NCBI Taxonomy" id="106207"/>
    <lineage>
        <taxon>Archaea</taxon>
        <taxon>Methanobacteriati</taxon>
        <taxon>Methanobacteriota</taxon>
        <taxon>Stenosarchaea group</taxon>
        <taxon>Methanomicrobia</taxon>
        <taxon>Methanomicrobiales</taxon>
        <taxon>Methanocalculaceae</taxon>
        <taxon>Methanocalculus</taxon>
    </lineage>
</organism>
<evidence type="ECO:0000313" key="3">
    <source>
        <dbReference type="Proteomes" id="UP001524383"/>
    </source>
</evidence>
<reference evidence="2 3" key="1">
    <citation type="submission" date="2019-08" db="EMBL/GenBank/DDBJ databases">
        <authorList>
            <person name="Chen S.-C."/>
            <person name="Lai M.-C."/>
            <person name="You Y.-T."/>
        </authorList>
    </citation>
    <scope>NUCLEOTIDE SEQUENCE [LARGE SCALE GENOMIC DNA]</scope>
    <source>
        <strain evidence="2 3">P2F9704a</strain>
    </source>
</reference>